<evidence type="ECO:0008006" key="4">
    <source>
        <dbReference type="Google" id="ProtNLM"/>
    </source>
</evidence>
<proteinExistence type="predicted"/>
<protein>
    <recommendedName>
        <fullName evidence="4">HVA22-like protein</fullName>
    </recommendedName>
</protein>
<name>A0AAV1VR18_LUPLU</name>
<feature type="compositionally biased region" description="Polar residues" evidence="1">
    <location>
        <begin position="82"/>
        <end position="95"/>
    </location>
</feature>
<comment type="caution">
    <text evidence="2">The sequence shown here is derived from an EMBL/GenBank/DDBJ whole genome shotgun (WGS) entry which is preliminary data.</text>
</comment>
<feature type="compositionally biased region" description="Polar residues" evidence="1">
    <location>
        <begin position="128"/>
        <end position="139"/>
    </location>
</feature>
<dbReference type="AlphaFoldDB" id="A0AAV1VR18"/>
<gene>
    <name evidence="2" type="ORF">LLUT_LOCUS495</name>
</gene>
<keyword evidence="3" id="KW-1185">Reference proteome</keyword>
<feature type="compositionally biased region" description="Polar residues" evidence="1">
    <location>
        <begin position="102"/>
        <end position="118"/>
    </location>
</feature>
<evidence type="ECO:0000313" key="2">
    <source>
        <dbReference type="EMBL" id="CAL0299435.1"/>
    </source>
</evidence>
<evidence type="ECO:0000256" key="1">
    <source>
        <dbReference type="SAM" id="MobiDB-lite"/>
    </source>
</evidence>
<reference evidence="2 3" key="1">
    <citation type="submission" date="2024-03" db="EMBL/GenBank/DDBJ databases">
        <authorList>
            <person name="Martinez-Hernandez J."/>
        </authorList>
    </citation>
    <scope>NUCLEOTIDE SEQUENCE [LARGE SCALE GENOMIC DNA]</scope>
</reference>
<dbReference type="EMBL" id="CAXHTB010000001">
    <property type="protein sequence ID" value="CAL0299435.1"/>
    <property type="molecule type" value="Genomic_DNA"/>
</dbReference>
<dbReference type="Proteomes" id="UP001497480">
    <property type="component" value="Unassembled WGS sequence"/>
</dbReference>
<organism evidence="2 3">
    <name type="scientific">Lupinus luteus</name>
    <name type="common">European yellow lupine</name>
    <dbReference type="NCBI Taxonomy" id="3873"/>
    <lineage>
        <taxon>Eukaryota</taxon>
        <taxon>Viridiplantae</taxon>
        <taxon>Streptophyta</taxon>
        <taxon>Embryophyta</taxon>
        <taxon>Tracheophyta</taxon>
        <taxon>Spermatophyta</taxon>
        <taxon>Magnoliopsida</taxon>
        <taxon>eudicotyledons</taxon>
        <taxon>Gunneridae</taxon>
        <taxon>Pentapetalae</taxon>
        <taxon>rosids</taxon>
        <taxon>fabids</taxon>
        <taxon>Fabales</taxon>
        <taxon>Fabaceae</taxon>
        <taxon>Papilionoideae</taxon>
        <taxon>50 kb inversion clade</taxon>
        <taxon>genistoids sensu lato</taxon>
        <taxon>core genistoids</taxon>
        <taxon>Genisteae</taxon>
        <taxon>Lupinus</taxon>
    </lineage>
</organism>
<evidence type="ECO:0000313" key="3">
    <source>
        <dbReference type="Proteomes" id="UP001497480"/>
    </source>
</evidence>
<sequence>MKLGLIVYLWYPKIKGTGVIYENVLRPYISTHEHDIDRKIHELKVRARDLTVYYWQYYAQHGQEAFLQALQYLAHQTSKVSANVPTQKNEVQGESESAPKKPSTQSSTDVKQSSSISKGLNRPPSPTPSRVIQRNISETTKSKASEVDLNYHTEYSEEEAMLEPEPGTVYEGHDVHRVNVKDSVSQARARLTRKIDLEKFRVSPIPQRKEL</sequence>
<accession>A0AAV1VR18</accession>
<feature type="region of interest" description="Disordered" evidence="1">
    <location>
        <begin position="82"/>
        <end position="145"/>
    </location>
</feature>